<dbReference type="AlphaFoldDB" id="A0A967C316"/>
<dbReference type="EMBL" id="JAAQPH010000006">
    <property type="protein sequence ID" value="NIA68783.1"/>
    <property type="molecule type" value="Genomic_DNA"/>
</dbReference>
<protein>
    <submittedName>
        <fullName evidence="1">Uncharacterized protein</fullName>
    </submittedName>
</protein>
<name>A0A967C316_9PROT</name>
<evidence type="ECO:0000313" key="1">
    <source>
        <dbReference type="EMBL" id="NIA68783.1"/>
    </source>
</evidence>
<sequence length="251" mass="29051">MADLEGYIERVDCLDKTTRADMFKLYEHYYGGTSEELFLRDLADKQYAVILRDPNHSLQGFSSIKVWEESFRGDPVRIMYSGDTIVHQDHWGQQALAFTWIHFSGALKSEAPEVPLYWLLLVKGHRTYRYLRAFYRVFYPAYNRSTPEASKALMDQLATNKFGEFYNSETGVLHYPSSHGHLRTDWAQIPEKDRRRPDVRFFLERNPGYVHGDELICLTELSHKNQNPLAARLFASGYDGGLEAAISHSSK</sequence>
<accession>A0A967C316</accession>
<comment type="caution">
    <text evidence="1">The sequence shown here is derived from an EMBL/GenBank/DDBJ whole genome shotgun (WGS) entry which is preliminary data.</text>
</comment>
<dbReference type="RefSeq" id="WP_167223744.1">
    <property type="nucleotide sequence ID" value="NZ_JAAQPH010000006.1"/>
</dbReference>
<evidence type="ECO:0000313" key="2">
    <source>
        <dbReference type="Proteomes" id="UP000761264"/>
    </source>
</evidence>
<reference evidence="1" key="1">
    <citation type="submission" date="2020-03" db="EMBL/GenBank/DDBJ databases">
        <title>Genome of Pelagibius litoralis DSM 21314T.</title>
        <authorList>
            <person name="Wang G."/>
        </authorList>
    </citation>
    <scope>NUCLEOTIDE SEQUENCE</scope>
    <source>
        <strain evidence="1">DSM 21314</strain>
    </source>
</reference>
<organism evidence="1 2">
    <name type="scientific">Pelagibius litoralis</name>
    <dbReference type="NCBI Taxonomy" id="374515"/>
    <lineage>
        <taxon>Bacteria</taxon>
        <taxon>Pseudomonadati</taxon>
        <taxon>Pseudomonadota</taxon>
        <taxon>Alphaproteobacteria</taxon>
        <taxon>Rhodospirillales</taxon>
        <taxon>Rhodovibrionaceae</taxon>
        <taxon>Pelagibius</taxon>
    </lineage>
</organism>
<gene>
    <name evidence="1" type="ORF">HBA54_09285</name>
</gene>
<dbReference type="Proteomes" id="UP000761264">
    <property type="component" value="Unassembled WGS sequence"/>
</dbReference>
<keyword evidence="2" id="KW-1185">Reference proteome</keyword>
<proteinExistence type="predicted"/>